<sequence>MRLGFIGFGVMGVPMARNLARNFPLTVWNRSPSKHALLKETGAQFAISETPAKVIAQSDITFVMLFNASAIESILAPDFFHALRDKTLVNSSSIPVEFNEALAWRVRVAGGDFLEMPVSGSRVPAEQGQLVGLMAGDSQVADRIRPFVRPLTRSAVYCGPIGSGLKAKYAVNTLLITLTVGLSESVNLARAQDLDLKAFEQVLEACPMASAYSKLKAAKVRDEDWSAQASLKDCYNSTQLIESAAAAAGTRSPLMQLCGKLYKEAIETGLGEEDMISIAKTVGKKAGHRLDTR</sequence>
<reference evidence="6 7" key="1">
    <citation type="submission" date="2024-07" db="EMBL/GenBank/DDBJ databases">
        <title>Section-level genome sequencing and comparative genomics of Aspergillus sections Usti and Cavernicolus.</title>
        <authorList>
            <consortium name="Lawrence Berkeley National Laboratory"/>
            <person name="Nybo J.L."/>
            <person name="Vesth T.C."/>
            <person name="Theobald S."/>
            <person name="Frisvad J.C."/>
            <person name="Larsen T.O."/>
            <person name="Kjaerboelling I."/>
            <person name="Rothschild-Mancinelli K."/>
            <person name="Lyhne E.K."/>
            <person name="Kogle M.E."/>
            <person name="Barry K."/>
            <person name="Clum A."/>
            <person name="Na H."/>
            <person name="Ledsgaard L."/>
            <person name="Lin J."/>
            <person name="Lipzen A."/>
            <person name="Kuo A."/>
            <person name="Riley R."/>
            <person name="Mondo S."/>
            <person name="Labutti K."/>
            <person name="Haridas S."/>
            <person name="Pangalinan J."/>
            <person name="Salamov A.A."/>
            <person name="Simmons B.A."/>
            <person name="Magnuson J.K."/>
            <person name="Chen J."/>
            <person name="Drula E."/>
            <person name="Henrissat B."/>
            <person name="Wiebenga A."/>
            <person name="Lubbers R.J."/>
            <person name="Gomes A.C."/>
            <person name="Makela M.R."/>
            <person name="Stajich J."/>
            <person name="Grigoriev I.V."/>
            <person name="Mortensen U.H."/>
            <person name="De Vries R.P."/>
            <person name="Baker S.E."/>
            <person name="Andersen M.R."/>
        </authorList>
    </citation>
    <scope>NUCLEOTIDE SEQUENCE [LARGE SCALE GENOMIC DNA]</scope>
    <source>
        <strain evidence="6 7">CBS 588.65</strain>
    </source>
</reference>
<organism evidence="6 7">
    <name type="scientific">Aspergillus granulosus</name>
    <dbReference type="NCBI Taxonomy" id="176169"/>
    <lineage>
        <taxon>Eukaryota</taxon>
        <taxon>Fungi</taxon>
        <taxon>Dikarya</taxon>
        <taxon>Ascomycota</taxon>
        <taxon>Pezizomycotina</taxon>
        <taxon>Eurotiomycetes</taxon>
        <taxon>Eurotiomycetidae</taxon>
        <taxon>Eurotiales</taxon>
        <taxon>Aspergillaceae</taxon>
        <taxon>Aspergillus</taxon>
        <taxon>Aspergillus subgen. Nidulantes</taxon>
    </lineage>
</organism>
<dbReference type="Gene3D" id="3.40.50.720">
    <property type="entry name" value="NAD(P)-binding Rossmann-like Domain"/>
    <property type="match status" value="1"/>
</dbReference>
<dbReference type="PIRSF" id="PIRSF000103">
    <property type="entry name" value="HIBADH"/>
    <property type="match status" value="1"/>
</dbReference>
<keyword evidence="3" id="KW-0520">NAD</keyword>
<evidence type="ECO:0000313" key="7">
    <source>
        <dbReference type="Proteomes" id="UP001610334"/>
    </source>
</evidence>
<dbReference type="PANTHER" id="PTHR43580:SF2">
    <property type="entry name" value="CYTOKINE-LIKE NUCLEAR FACTOR N-PAC"/>
    <property type="match status" value="1"/>
</dbReference>
<protein>
    <submittedName>
        <fullName evidence="6">NAD binding NADP oxidoreductase coenzyme F420-dependent</fullName>
    </submittedName>
</protein>
<evidence type="ECO:0000256" key="3">
    <source>
        <dbReference type="ARBA" id="ARBA00023027"/>
    </source>
</evidence>
<dbReference type="InterPro" id="IPR051265">
    <property type="entry name" value="HIBADH-related_NP60_sf"/>
</dbReference>
<dbReference type="Pfam" id="PF14833">
    <property type="entry name" value="NAD_binding_11"/>
    <property type="match status" value="1"/>
</dbReference>
<feature type="domain" description="6-phosphogluconate dehydrogenase NADP-binding" evidence="4">
    <location>
        <begin position="3"/>
        <end position="159"/>
    </location>
</feature>
<dbReference type="InterPro" id="IPR015815">
    <property type="entry name" value="HIBADH-related"/>
</dbReference>
<name>A0ABR4H7K8_9EURO</name>
<keyword evidence="7" id="KW-1185">Reference proteome</keyword>
<proteinExistence type="inferred from homology"/>
<dbReference type="InterPro" id="IPR006115">
    <property type="entry name" value="6PGDH_NADP-bd"/>
</dbReference>
<dbReference type="SUPFAM" id="SSF51735">
    <property type="entry name" value="NAD(P)-binding Rossmann-fold domains"/>
    <property type="match status" value="1"/>
</dbReference>
<dbReference type="Gene3D" id="1.10.1040.10">
    <property type="entry name" value="N-(1-d-carboxylethyl)-l-norvaline Dehydrogenase, domain 2"/>
    <property type="match status" value="1"/>
</dbReference>
<feature type="domain" description="3-hydroxyisobutyrate dehydrogenase-like NAD-binding" evidence="5">
    <location>
        <begin position="162"/>
        <end position="280"/>
    </location>
</feature>
<dbReference type="InterPro" id="IPR036291">
    <property type="entry name" value="NAD(P)-bd_dom_sf"/>
</dbReference>
<dbReference type="PANTHER" id="PTHR43580">
    <property type="entry name" value="OXIDOREDUCTASE GLYR1-RELATED"/>
    <property type="match status" value="1"/>
</dbReference>
<evidence type="ECO:0000313" key="6">
    <source>
        <dbReference type="EMBL" id="KAL2811421.1"/>
    </source>
</evidence>
<accession>A0ABR4H7K8</accession>
<gene>
    <name evidence="6" type="ORF">BJX63DRAFT_399233</name>
</gene>
<evidence type="ECO:0000259" key="5">
    <source>
        <dbReference type="Pfam" id="PF14833"/>
    </source>
</evidence>
<evidence type="ECO:0000259" key="4">
    <source>
        <dbReference type="Pfam" id="PF03446"/>
    </source>
</evidence>
<dbReference type="SUPFAM" id="SSF48179">
    <property type="entry name" value="6-phosphogluconate dehydrogenase C-terminal domain-like"/>
    <property type="match status" value="1"/>
</dbReference>
<keyword evidence="2" id="KW-0560">Oxidoreductase</keyword>
<comment type="caution">
    <text evidence="6">The sequence shown here is derived from an EMBL/GenBank/DDBJ whole genome shotgun (WGS) entry which is preliminary data.</text>
</comment>
<dbReference type="Proteomes" id="UP001610334">
    <property type="component" value="Unassembled WGS sequence"/>
</dbReference>
<evidence type="ECO:0000256" key="2">
    <source>
        <dbReference type="ARBA" id="ARBA00023002"/>
    </source>
</evidence>
<dbReference type="EMBL" id="JBFXLT010000058">
    <property type="protein sequence ID" value="KAL2811421.1"/>
    <property type="molecule type" value="Genomic_DNA"/>
</dbReference>
<comment type="similarity">
    <text evidence="1">Belongs to the HIBADH-related family. NP60 subfamily.</text>
</comment>
<dbReference type="Pfam" id="PF03446">
    <property type="entry name" value="NAD_binding_2"/>
    <property type="match status" value="1"/>
</dbReference>
<dbReference type="InterPro" id="IPR013328">
    <property type="entry name" value="6PGD_dom2"/>
</dbReference>
<evidence type="ECO:0000256" key="1">
    <source>
        <dbReference type="ARBA" id="ARBA00007598"/>
    </source>
</evidence>
<dbReference type="InterPro" id="IPR008927">
    <property type="entry name" value="6-PGluconate_DH-like_C_sf"/>
</dbReference>
<dbReference type="InterPro" id="IPR029154">
    <property type="entry name" value="HIBADH-like_NADP-bd"/>
</dbReference>